<comment type="similarity">
    <text evidence="2">Belongs to the peptidase M13 family.</text>
</comment>
<comment type="cofactor">
    <cofactor evidence="1">
        <name>Zn(2+)</name>
        <dbReference type="ChEBI" id="CHEBI:29105"/>
    </cofactor>
</comment>
<name>A0AAV5TZ13_9BILA</name>
<evidence type="ECO:0008006" key="13">
    <source>
        <dbReference type="Google" id="ProtNLM"/>
    </source>
</evidence>
<evidence type="ECO:0000313" key="12">
    <source>
        <dbReference type="Proteomes" id="UP001432027"/>
    </source>
</evidence>
<dbReference type="PANTHER" id="PTHR11733">
    <property type="entry name" value="ZINC METALLOPROTEASE FAMILY M13 NEPRILYSIN-RELATED"/>
    <property type="match status" value="1"/>
</dbReference>
<dbReference type="Gene3D" id="3.40.390.10">
    <property type="entry name" value="Collagenase (Catalytic Domain)"/>
    <property type="match status" value="2"/>
</dbReference>
<protein>
    <recommendedName>
        <fullName evidence="13">Peptidase</fullName>
    </recommendedName>
</protein>
<dbReference type="InterPro" id="IPR024079">
    <property type="entry name" value="MetalloPept_cat_dom_sf"/>
</dbReference>
<evidence type="ECO:0000256" key="8">
    <source>
        <dbReference type="SAM" id="MobiDB-lite"/>
    </source>
</evidence>
<feature type="domain" description="Peptidase M13 N-terminal" evidence="10">
    <location>
        <begin position="764"/>
        <end position="950"/>
    </location>
</feature>
<evidence type="ECO:0000256" key="3">
    <source>
        <dbReference type="ARBA" id="ARBA00022670"/>
    </source>
</evidence>
<dbReference type="Gene3D" id="1.10.1380.10">
    <property type="entry name" value="Neutral endopeptidase , domain2"/>
    <property type="match status" value="2"/>
</dbReference>
<dbReference type="SUPFAM" id="SSF55486">
    <property type="entry name" value="Metalloproteases ('zincins'), catalytic domain"/>
    <property type="match status" value="2"/>
</dbReference>
<dbReference type="PANTHER" id="PTHR11733:SF240">
    <property type="entry name" value="GH14155P-RELATED"/>
    <property type="match status" value="1"/>
</dbReference>
<dbReference type="Pfam" id="PF01431">
    <property type="entry name" value="Peptidase_M13"/>
    <property type="match status" value="2"/>
</dbReference>
<proteinExistence type="inferred from homology"/>
<sequence>SWMNTSINPCDDFYSFTCGAGTPDQQWSFNAAHNEIAQTMITELSKPASWFDDNEPLPVRQMKWFYDACLAGATDQEDINGRAARIFNDLRKANPNVGFPALYPGQTTKATADQLAAFLGYAISTGLGTSLVNLEVDADWKDSQNEKGGYVLYTDHAIPFFVPAYYTKVYNKDDVINNIMFVFMEGAQLLGIEKVDQKQLQQDASDLAQFDYDLATKYSTDERSRHQQMDSMYNPYTVDGLQQLAPFLQWTTFFNNALTPISTTVDGSFRVIAKEVDKLALISADIVSGAIPSRTVNNYLYFHALSQLDLPKPFQKSAHLSSFRQQNSHSRKSLRHQLDQPIGSQDAHHTYTPAYCEQLTSGHHLWANTRLFVDALYPTPESRQQLEDQTGMFLNSLVAAFRAQIDLLDWMTPAAKKGAYQKIDNLVANVGAPNWVLDDQKLSWYYEKCDTKQSDSYLVQLDKLTAFGVYEWMYKIVDGSPVDRKDFYGPTAVADAYYTNHANSITLPMGILRAPFFDVNNPAALNYGALGFIASHELTLGFDDVGSQWEGTGLLNSWTDANSSKSFSRMAQCVVNEYDKFCPLGTGMPCVDGRQTQRENVADNGGIQTAYKAFKAFEALHGPDPLLPGAASTFNADQLFFLSFGQIMCQYPPSAAALLGQILVAPFSPPQYGVLGTLQNTPAFQKAFNCPAESTYAPAKHCNVWTSESTSGAPQNAKGEPVVPGNDLNIAPVNRISPQDMDKYTAYQGTLGIFQASANMSKDPCDDFYHYSCEAFPGEKQTTSDMAQNILVLINNQLNDPDYQATIEGTEALTKLKTLYNSCKAEAKNPTIATTNYLKPKVDNFRSYINQAIPLMGGTNKVDITPDNYGNALGYLSFQLGIDTLVTPEVDTYWPDPQANLLGHTNGYQLFVDQPTTYHARAFYEDANWKNQKPSYKSTVKTVVEAYAKQDKTVKLPADSDGQCKSVMRTLANRHVPEHIGHLPGRRQRLPAFVGFNDEDDDGIGCVDQTGVMADAQGRVYIDARFPTEKDRTKIRDTMTGVIKNIVDAMKGMIMQLDWMTEPSKTKAVAKVSNIQVNVAFPDFILDDTELNARYKDLVFEKADAYYDMLDKVTIFSINQQFALLTSPKADRKDFLGQTAVVNAWYDPELNSITFPAGILQQPYFDVDYPAGLNYGGIGIVAGHELTHGFDDEGVQWDFDGRLNIWMDNTSQDGFNSMAQCVIDQYGQFCPLPDDRSPNCIDGVRTQGENIADNGGIHSAWRAYGAHIELDGPDPLFMDRMYSQFTENQLFFRNYAQLWCQQKTMLTESYVTNKLLTDPHSLPPYRILGTLQNIPAFRANYNCPLNSTYAPENHCNVWVPTKMA</sequence>
<gene>
    <name evidence="11" type="ORF">PENTCL1PPCAC_21960</name>
</gene>
<keyword evidence="12" id="KW-1185">Reference proteome</keyword>
<feature type="domain" description="Peptidase M13 C-terminal" evidence="9">
    <location>
        <begin position="1143"/>
        <end position="1357"/>
    </location>
</feature>
<dbReference type="PROSITE" id="PS51885">
    <property type="entry name" value="NEPRILYSIN"/>
    <property type="match status" value="1"/>
</dbReference>
<reference evidence="11" key="1">
    <citation type="submission" date="2023-10" db="EMBL/GenBank/DDBJ databases">
        <title>Genome assembly of Pristionchus species.</title>
        <authorList>
            <person name="Yoshida K."/>
            <person name="Sommer R.J."/>
        </authorList>
    </citation>
    <scope>NUCLEOTIDE SEQUENCE</scope>
    <source>
        <strain evidence="11">RS0144</strain>
    </source>
</reference>
<dbReference type="InterPro" id="IPR008753">
    <property type="entry name" value="Peptidase_M13_N"/>
</dbReference>
<feature type="non-terminal residue" evidence="11">
    <location>
        <position position="1"/>
    </location>
</feature>
<evidence type="ECO:0000313" key="11">
    <source>
        <dbReference type="EMBL" id="GMS99785.1"/>
    </source>
</evidence>
<dbReference type="Proteomes" id="UP001432027">
    <property type="component" value="Unassembled WGS sequence"/>
</dbReference>
<evidence type="ECO:0000259" key="10">
    <source>
        <dbReference type="Pfam" id="PF05649"/>
    </source>
</evidence>
<dbReference type="InterPro" id="IPR018497">
    <property type="entry name" value="Peptidase_M13_C"/>
</dbReference>
<feature type="domain" description="Peptidase M13 N-terminal" evidence="10">
    <location>
        <begin position="1006"/>
        <end position="1082"/>
    </location>
</feature>
<evidence type="ECO:0000256" key="6">
    <source>
        <dbReference type="ARBA" id="ARBA00022833"/>
    </source>
</evidence>
<keyword evidence="7" id="KW-0482">Metalloprotease</keyword>
<dbReference type="EMBL" id="BTSX01000005">
    <property type="protein sequence ID" value="GMS99785.1"/>
    <property type="molecule type" value="Genomic_DNA"/>
</dbReference>
<comment type="caution">
    <text evidence="11">The sequence shown here is derived from an EMBL/GenBank/DDBJ whole genome shotgun (WGS) entry which is preliminary data.</text>
</comment>
<dbReference type="CDD" id="cd08662">
    <property type="entry name" value="M13"/>
    <property type="match status" value="2"/>
</dbReference>
<dbReference type="PRINTS" id="PR00786">
    <property type="entry name" value="NEPRILYSIN"/>
</dbReference>
<evidence type="ECO:0000259" key="9">
    <source>
        <dbReference type="Pfam" id="PF01431"/>
    </source>
</evidence>
<accession>A0AAV5TZ13</accession>
<keyword evidence="4" id="KW-0479">Metal-binding</keyword>
<dbReference type="GO" id="GO:0004222">
    <property type="term" value="F:metalloendopeptidase activity"/>
    <property type="evidence" value="ECO:0007669"/>
    <property type="project" value="InterPro"/>
</dbReference>
<feature type="domain" description="Peptidase M13 N-terminal" evidence="10">
    <location>
        <begin position="9"/>
        <end position="433"/>
    </location>
</feature>
<dbReference type="InterPro" id="IPR000718">
    <property type="entry name" value="Peptidase_M13"/>
</dbReference>
<dbReference type="Pfam" id="PF05649">
    <property type="entry name" value="Peptidase_M13_N"/>
    <property type="match status" value="3"/>
</dbReference>
<keyword evidence="3" id="KW-0645">Protease</keyword>
<dbReference type="GO" id="GO:0016485">
    <property type="term" value="P:protein processing"/>
    <property type="evidence" value="ECO:0007669"/>
    <property type="project" value="TreeGrafter"/>
</dbReference>
<feature type="region of interest" description="Disordered" evidence="8">
    <location>
        <begin position="708"/>
        <end position="731"/>
    </location>
</feature>
<evidence type="ECO:0000256" key="4">
    <source>
        <dbReference type="ARBA" id="ARBA00022723"/>
    </source>
</evidence>
<feature type="domain" description="Peptidase M13 C-terminal" evidence="9">
    <location>
        <begin position="496"/>
        <end position="704"/>
    </location>
</feature>
<evidence type="ECO:0000256" key="7">
    <source>
        <dbReference type="ARBA" id="ARBA00023049"/>
    </source>
</evidence>
<dbReference type="GO" id="GO:0046872">
    <property type="term" value="F:metal ion binding"/>
    <property type="evidence" value="ECO:0007669"/>
    <property type="project" value="UniProtKB-KW"/>
</dbReference>
<evidence type="ECO:0000256" key="2">
    <source>
        <dbReference type="ARBA" id="ARBA00007357"/>
    </source>
</evidence>
<organism evidence="11 12">
    <name type="scientific">Pristionchus entomophagus</name>
    <dbReference type="NCBI Taxonomy" id="358040"/>
    <lineage>
        <taxon>Eukaryota</taxon>
        <taxon>Metazoa</taxon>
        <taxon>Ecdysozoa</taxon>
        <taxon>Nematoda</taxon>
        <taxon>Chromadorea</taxon>
        <taxon>Rhabditida</taxon>
        <taxon>Rhabditina</taxon>
        <taxon>Diplogasteromorpha</taxon>
        <taxon>Diplogasteroidea</taxon>
        <taxon>Neodiplogasteridae</taxon>
        <taxon>Pristionchus</taxon>
    </lineage>
</organism>
<evidence type="ECO:0000256" key="1">
    <source>
        <dbReference type="ARBA" id="ARBA00001947"/>
    </source>
</evidence>
<dbReference type="InterPro" id="IPR042089">
    <property type="entry name" value="Peptidase_M13_dom_2"/>
</dbReference>
<keyword evidence="6" id="KW-0862">Zinc</keyword>
<keyword evidence="5" id="KW-0378">Hydrolase</keyword>
<evidence type="ECO:0000256" key="5">
    <source>
        <dbReference type="ARBA" id="ARBA00022801"/>
    </source>
</evidence>
<dbReference type="GO" id="GO:0005886">
    <property type="term" value="C:plasma membrane"/>
    <property type="evidence" value="ECO:0007669"/>
    <property type="project" value="TreeGrafter"/>
</dbReference>